<evidence type="ECO:0000313" key="3">
    <source>
        <dbReference type="Proteomes" id="UP000002213"/>
    </source>
</evidence>
<dbReference type="CDD" id="cd00093">
    <property type="entry name" value="HTH_XRE"/>
    <property type="match status" value="1"/>
</dbReference>
<feature type="compositionally biased region" description="Basic and acidic residues" evidence="1">
    <location>
        <begin position="52"/>
        <end position="61"/>
    </location>
</feature>
<dbReference type="Proteomes" id="UP000002213">
    <property type="component" value="Chromosome"/>
</dbReference>
<evidence type="ECO:0000256" key="1">
    <source>
        <dbReference type="SAM" id="MobiDB-lite"/>
    </source>
</evidence>
<dbReference type="GO" id="GO:0003677">
    <property type="term" value="F:DNA binding"/>
    <property type="evidence" value="ECO:0007669"/>
    <property type="project" value="InterPro"/>
</dbReference>
<reference evidence="2 3" key="1">
    <citation type="journal article" date="2009" name="Stand. Genomic Sci.">
        <title>Complete genome sequence of Actinosynnema mirum type strain (101).</title>
        <authorList>
            <person name="Land M."/>
            <person name="Lapidus A."/>
            <person name="Mayilraj S."/>
            <person name="Chen F."/>
            <person name="Copeland A."/>
            <person name="Del Rio T.G."/>
            <person name="Nolan M."/>
            <person name="Lucas S."/>
            <person name="Tice H."/>
            <person name="Cheng J.F."/>
            <person name="Chertkov O."/>
            <person name="Bruce D."/>
            <person name="Goodwin L."/>
            <person name="Pitluck S."/>
            <person name="Rohde M."/>
            <person name="Goker M."/>
            <person name="Pati A."/>
            <person name="Ivanova N."/>
            <person name="Mavromatis K."/>
            <person name="Chen A."/>
            <person name="Palaniappan K."/>
            <person name="Hauser L."/>
            <person name="Chang Y.J."/>
            <person name="Jeffries C.C."/>
            <person name="Brettin T."/>
            <person name="Detter J.C."/>
            <person name="Han C."/>
            <person name="Chain P."/>
            <person name="Tindall B.J."/>
            <person name="Bristow J."/>
            <person name="Eisen J.A."/>
            <person name="Markowitz V."/>
            <person name="Hugenholtz P."/>
            <person name="Kyrpides N.C."/>
            <person name="Klenk H.P."/>
        </authorList>
    </citation>
    <scope>NUCLEOTIDE SEQUENCE [LARGE SCALE GENOMIC DNA]</scope>
    <source>
        <strain evidence="3">ATCC 29888 / DSM 43827 / JCM 3225 / NBRC 14064 / NCIMB 13271 / NRRL B-12336 / IMRU 3971 / 101</strain>
    </source>
</reference>
<sequence length="461" mass="49477">MGPRRSSAPKHQPNHRLAWARLQRGWGQRELVEQIRRSMASAGEPEPGLTEEAVRRWEAGDRKPEPRYKKHLVLVFGESAEDLGLLSSEELAISPVPVPPAGATVDARMIEAVVRQVMAVLLGDDGRFGRDLFLKGLLGTSLSALLPLDEGVAAAAESLARPQRTRLDERSVDAYAAITTSQQALYWSTPPTALLDAATAHARLGAVLLRGAFDTDPLFTRLAGAVAQSALLAARLCFFDLSREKASEQFFQLAQDAVSQSRDHHLSAVVLAHRAFVPGFAGREQQARNFLKAAHAHIRQGAGPLTRAWLHCVDAEISARVGRQDASIGKIGAAEDALSREGTDPLWLDFFDASRLSGFAGNALLLAGDHAGAATRLREALDGLAEDATKQRTVLLLDLAAAQAPGDADEAFGTARQACALLEHDRYAAAVQRLPQVHTALSGTPYAKQFGEEVRSLTGGA</sequence>
<dbReference type="EMBL" id="CP001630">
    <property type="protein sequence ID" value="ACU37535.1"/>
    <property type="molecule type" value="Genomic_DNA"/>
</dbReference>
<dbReference type="AlphaFoldDB" id="C6WBW8"/>
<protein>
    <submittedName>
        <fullName evidence="2">Uncharacterized protein</fullName>
    </submittedName>
</protein>
<accession>C6WBW8</accession>
<organism evidence="2 3">
    <name type="scientific">Actinosynnema mirum (strain ATCC 29888 / DSM 43827 / JCM 3225 / NBRC 14064 / NCIMB 13271 / NRRL B-12336 / IMRU 3971 / 101)</name>
    <dbReference type="NCBI Taxonomy" id="446462"/>
    <lineage>
        <taxon>Bacteria</taxon>
        <taxon>Bacillati</taxon>
        <taxon>Actinomycetota</taxon>
        <taxon>Actinomycetes</taxon>
        <taxon>Pseudonocardiales</taxon>
        <taxon>Pseudonocardiaceae</taxon>
        <taxon>Actinosynnema</taxon>
    </lineage>
</organism>
<name>C6WBW8_ACTMD</name>
<keyword evidence="3" id="KW-1185">Reference proteome</keyword>
<dbReference type="RefSeq" id="WP_015802423.1">
    <property type="nucleotide sequence ID" value="NC_013093.1"/>
</dbReference>
<dbReference type="KEGG" id="ami:Amir_3650"/>
<dbReference type="STRING" id="446462.Amir_3650"/>
<feature type="region of interest" description="Disordered" evidence="1">
    <location>
        <begin position="37"/>
        <end position="61"/>
    </location>
</feature>
<dbReference type="InterPro" id="IPR010982">
    <property type="entry name" value="Lambda_DNA-bd_dom_sf"/>
</dbReference>
<dbReference type="eggNOG" id="COG0457">
    <property type="taxonomic scope" value="Bacteria"/>
</dbReference>
<dbReference type="Gene3D" id="1.10.260.40">
    <property type="entry name" value="lambda repressor-like DNA-binding domains"/>
    <property type="match status" value="1"/>
</dbReference>
<dbReference type="InterPro" id="IPR001387">
    <property type="entry name" value="Cro/C1-type_HTH"/>
</dbReference>
<evidence type="ECO:0000313" key="2">
    <source>
        <dbReference type="EMBL" id="ACU37535.1"/>
    </source>
</evidence>
<dbReference type="HOGENOM" id="CLU_037000_0_0_11"/>
<proteinExistence type="predicted"/>
<gene>
    <name evidence="2" type="ordered locus">Amir_3650</name>
</gene>
<dbReference type="OrthoDB" id="3217562at2"/>